<evidence type="ECO:0000256" key="1">
    <source>
        <dbReference type="ARBA" id="ARBA00022729"/>
    </source>
</evidence>
<evidence type="ECO:0000256" key="4">
    <source>
        <dbReference type="ARBA" id="ARBA00023319"/>
    </source>
</evidence>
<evidence type="ECO:0000256" key="2">
    <source>
        <dbReference type="ARBA" id="ARBA00022859"/>
    </source>
</evidence>
<dbReference type="Pfam" id="PF07686">
    <property type="entry name" value="V-set"/>
    <property type="match status" value="1"/>
</dbReference>
<reference evidence="8" key="2">
    <citation type="submission" date="2025-09" db="UniProtKB">
        <authorList>
            <consortium name="Ensembl"/>
        </authorList>
    </citation>
    <scope>IDENTIFICATION</scope>
</reference>
<dbReference type="PANTHER" id="PTHR23268">
    <property type="entry name" value="T-CELL RECEPTOR BETA CHAIN"/>
    <property type="match status" value="1"/>
</dbReference>
<dbReference type="PANTHER" id="PTHR23268:SF42">
    <property type="entry name" value="T CELL RECEPTOR BETA VARIABLE 10-1-RELATED"/>
    <property type="match status" value="1"/>
</dbReference>
<dbReference type="InterPro" id="IPR050413">
    <property type="entry name" value="TCR_beta_variable"/>
</dbReference>
<dbReference type="SMART" id="SM00409">
    <property type="entry name" value="IG"/>
    <property type="match status" value="1"/>
</dbReference>
<dbReference type="Ensembl" id="ENSSDAT00000007803.1">
    <property type="protein sequence ID" value="ENSSDAP00000006836.1"/>
    <property type="gene ID" value="ENSSDAG00000006313.1"/>
</dbReference>
<dbReference type="GO" id="GO:0007166">
    <property type="term" value="P:cell surface receptor signaling pathway"/>
    <property type="evidence" value="ECO:0007669"/>
    <property type="project" value="TreeGrafter"/>
</dbReference>
<keyword evidence="5" id="KW-1279">T cell receptor</keyword>
<evidence type="ECO:0000313" key="8">
    <source>
        <dbReference type="Ensembl" id="ENSSDAP00000006836.1"/>
    </source>
</evidence>
<dbReference type="InterPro" id="IPR013106">
    <property type="entry name" value="Ig_V-set"/>
</dbReference>
<feature type="signal peptide" evidence="6">
    <location>
        <begin position="1"/>
        <end position="31"/>
    </location>
</feature>
<dbReference type="InterPro" id="IPR013783">
    <property type="entry name" value="Ig-like_fold"/>
</dbReference>
<reference evidence="8" key="1">
    <citation type="submission" date="2025-08" db="UniProtKB">
        <authorList>
            <consortium name="Ensembl"/>
        </authorList>
    </citation>
    <scope>IDENTIFICATION</scope>
</reference>
<keyword evidence="4" id="KW-0393">Immunoglobulin domain</keyword>
<name>A0A8C9PE12_SPEDA</name>
<dbReference type="AlphaFoldDB" id="A0A8C9PE12"/>
<dbReference type="InterPro" id="IPR036179">
    <property type="entry name" value="Ig-like_dom_sf"/>
</dbReference>
<dbReference type="SMART" id="SM00406">
    <property type="entry name" value="IGv"/>
    <property type="match status" value="1"/>
</dbReference>
<protein>
    <recommendedName>
        <fullName evidence="7">Ig-like domain-containing protein</fullName>
    </recommendedName>
</protein>
<evidence type="ECO:0000313" key="9">
    <source>
        <dbReference type="Proteomes" id="UP000694422"/>
    </source>
</evidence>
<feature type="chain" id="PRO_5034910703" description="Ig-like domain-containing protein" evidence="6">
    <location>
        <begin position="32"/>
        <end position="138"/>
    </location>
</feature>
<dbReference type="Proteomes" id="UP000694422">
    <property type="component" value="Unplaced"/>
</dbReference>
<dbReference type="PROSITE" id="PS50835">
    <property type="entry name" value="IG_LIKE"/>
    <property type="match status" value="1"/>
</dbReference>
<keyword evidence="1 6" id="KW-0732">Signal</keyword>
<keyword evidence="9" id="KW-1185">Reference proteome</keyword>
<accession>A0A8C9PE12</accession>
<dbReference type="Gene3D" id="2.60.40.10">
    <property type="entry name" value="Immunoglobulins"/>
    <property type="match status" value="1"/>
</dbReference>
<dbReference type="GO" id="GO:0042101">
    <property type="term" value="C:T cell receptor complex"/>
    <property type="evidence" value="ECO:0007669"/>
    <property type="project" value="UniProtKB-KW"/>
</dbReference>
<evidence type="ECO:0000256" key="5">
    <source>
        <dbReference type="ARBA" id="ARBA00043266"/>
    </source>
</evidence>
<proteinExistence type="predicted"/>
<evidence type="ECO:0000259" key="7">
    <source>
        <dbReference type="PROSITE" id="PS50835"/>
    </source>
</evidence>
<evidence type="ECO:0000256" key="3">
    <source>
        <dbReference type="ARBA" id="ARBA00023130"/>
    </source>
</evidence>
<dbReference type="SUPFAM" id="SSF48726">
    <property type="entry name" value="Immunoglobulin"/>
    <property type="match status" value="1"/>
</dbReference>
<keyword evidence="2" id="KW-0391">Immunity</keyword>
<dbReference type="InterPro" id="IPR003599">
    <property type="entry name" value="Ig_sub"/>
</dbReference>
<dbReference type="GO" id="GO:0002250">
    <property type="term" value="P:adaptive immune response"/>
    <property type="evidence" value="ECO:0007669"/>
    <property type="project" value="UniProtKB-KW"/>
</dbReference>
<sequence length="138" mass="15437">MLRPVLPDPAWGLRILCCFTLCLLGAGHVEAGITQSPRHIITETGEKVTLRCHQTDNHDYMYWYRQDPGQGLQLIHYSYGVGNTAKGDVSDGYSVSRSNKKDFPLTLESATRSQTSVYFCATSDYTVLQGHFLSAYKV</sequence>
<evidence type="ECO:0000256" key="6">
    <source>
        <dbReference type="SAM" id="SignalP"/>
    </source>
</evidence>
<dbReference type="InterPro" id="IPR007110">
    <property type="entry name" value="Ig-like_dom"/>
</dbReference>
<organism evidence="8 9">
    <name type="scientific">Spermophilus dauricus</name>
    <name type="common">Daurian ground squirrel</name>
    <dbReference type="NCBI Taxonomy" id="99837"/>
    <lineage>
        <taxon>Eukaryota</taxon>
        <taxon>Metazoa</taxon>
        <taxon>Chordata</taxon>
        <taxon>Craniata</taxon>
        <taxon>Vertebrata</taxon>
        <taxon>Euteleostomi</taxon>
        <taxon>Mammalia</taxon>
        <taxon>Eutheria</taxon>
        <taxon>Euarchontoglires</taxon>
        <taxon>Glires</taxon>
        <taxon>Rodentia</taxon>
        <taxon>Sciuromorpha</taxon>
        <taxon>Sciuridae</taxon>
        <taxon>Xerinae</taxon>
        <taxon>Marmotini</taxon>
        <taxon>Spermophilus</taxon>
    </lineage>
</organism>
<feature type="domain" description="Ig-like" evidence="7">
    <location>
        <begin position="31"/>
        <end position="124"/>
    </location>
</feature>
<keyword evidence="3" id="KW-1064">Adaptive immunity</keyword>